<dbReference type="EMBL" id="JAQNVG010000086">
    <property type="protein sequence ID" value="MDC2239266.1"/>
    <property type="molecule type" value="Genomic_DNA"/>
</dbReference>
<accession>A0AAP3WI43</accession>
<evidence type="ECO:0000313" key="2">
    <source>
        <dbReference type="Proteomes" id="UP001217776"/>
    </source>
</evidence>
<dbReference type="RefSeq" id="WP_195601345.1">
    <property type="nucleotide sequence ID" value="NZ_JADNKL010000063.1"/>
</dbReference>
<sequence length="77" mass="8894">MELKDFVENFASQFEETDASVFTPETCFHELEEWDSLMALSIIAMVDEIYKVTLRGDDIRNAVSVEDLFKTVQAKKK</sequence>
<dbReference type="Gene3D" id="1.10.1200.10">
    <property type="entry name" value="ACP-like"/>
    <property type="match status" value="1"/>
</dbReference>
<protein>
    <submittedName>
        <fullName evidence="1">Acyl carrier protein</fullName>
    </submittedName>
</protein>
<reference evidence="1" key="1">
    <citation type="submission" date="2022-10" db="EMBL/GenBank/DDBJ databases">
        <title>Human gut microbiome strain richness.</title>
        <authorList>
            <person name="Chen-Liaw A."/>
        </authorList>
    </citation>
    <scope>NUCLEOTIDE SEQUENCE</scope>
    <source>
        <strain evidence="1">1001283st1_A3_1001283B150304_161114</strain>
    </source>
</reference>
<name>A0AAP3WI43_BACT4</name>
<proteinExistence type="predicted"/>
<dbReference type="InterPro" id="IPR036736">
    <property type="entry name" value="ACP-like_sf"/>
</dbReference>
<dbReference type="Proteomes" id="UP001217776">
    <property type="component" value="Unassembled WGS sequence"/>
</dbReference>
<dbReference type="AlphaFoldDB" id="A0AAP3WI43"/>
<comment type="caution">
    <text evidence="1">The sequence shown here is derived from an EMBL/GenBank/DDBJ whole genome shotgun (WGS) entry which is preliminary data.</text>
</comment>
<evidence type="ECO:0000313" key="1">
    <source>
        <dbReference type="EMBL" id="MDC2239266.1"/>
    </source>
</evidence>
<gene>
    <name evidence="1" type="ORF">PO127_26320</name>
</gene>
<organism evidence="1 2">
    <name type="scientific">Bacteroides thetaiotaomicron</name>
    <dbReference type="NCBI Taxonomy" id="818"/>
    <lineage>
        <taxon>Bacteria</taxon>
        <taxon>Pseudomonadati</taxon>
        <taxon>Bacteroidota</taxon>
        <taxon>Bacteroidia</taxon>
        <taxon>Bacteroidales</taxon>
        <taxon>Bacteroidaceae</taxon>
        <taxon>Bacteroides</taxon>
    </lineage>
</organism>
<dbReference type="SUPFAM" id="SSF47336">
    <property type="entry name" value="ACP-like"/>
    <property type="match status" value="1"/>
</dbReference>